<sequence>MGRPLLIGITTDYEPSESDRGARFFLKESYVTYFSTPHSMVLLLPFSATADTDELDFLDGFVLSGSGPDIPPSFYGEEQRVFPGDWMDPRRVNLELSILSRAEKAGVPLFGICGGFQTMNVSRGGSLIQDLPMERPGPIRHQGSSHKAVFSGFLKDLSGRGEATVNSFHHQGVKRVGSGLEVIGVSTEDNLVEAFRDPSHPFLLGVQWHPERMPPEDPVSRILRDSFFDACRSYREKKRPR</sequence>
<protein>
    <submittedName>
        <fullName evidence="1">Peptidase C26</fullName>
    </submittedName>
</protein>
<dbReference type="CDD" id="cd01745">
    <property type="entry name" value="GATase1_2"/>
    <property type="match status" value="1"/>
</dbReference>
<gene>
    <name evidence="1" type="ORF">UBAL3_74420015</name>
</gene>
<dbReference type="InterPro" id="IPR029062">
    <property type="entry name" value="Class_I_gatase-like"/>
</dbReference>
<name>C6HUU7_9BACT</name>
<dbReference type="PROSITE" id="PS51273">
    <property type="entry name" value="GATASE_TYPE_1"/>
    <property type="match status" value="1"/>
</dbReference>
<evidence type="ECO:0000313" key="1">
    <source>
        <dbReference type="EMBL" id="EES53558.1"/>
    </source>
</evidence>
<dbReference type="EMBL" id="GG693859">
    <property type="protein sequence ID" value="EES53558.1"/>
    <property type="molecule type" value="Genomic_DNA"/>
</dbReference>
<dbReference type="GO" id="GO:0005829">
    <property type="term" value="C:cytosol"/>
    <property type="evidence" value="ECO:0007669"/>
    <property type="project" value="TreeGrafter"/>
</dbReference>
<dbReference type="Proteomes" id="UP000009374">
    <property type="component" value="Unassembled WGS sequence"/>
</dbReference>
<dbReference type="InterPro" id="IPR011697">
    <property type="entry name" value="Peptidase_C26"/>
</dbReference>
<dbReference type="Pfam" id="PF07722">
    <property type="entry name" value="Peptidase_C26"/>
    <property type="match status" value="1"/>
</dbReference>
<dbReference type="SUPFAM" id="SSF52317">
    <property type="entry name" value="Class I glutamine amidotransferase-like"/>
    <property type="match status" value="1"/>
</dbReference>
<dbReference type="PANTHER" id="PTHR43235">
    <property type="entry name" value="GLUTAMINE AMIDOTRANSFERASE PB2B2.05-RELATED"/>
    <property type="match status" value="1"/>
</dbReference>
<dbReference type="PANTHER" id="PTHR43235:SF1">
    <property type="entry name" value="GLUTAMINE AMIDOTRANSFERASE PB2B2.05-RELATED"/>
    <property type="match status" value="1"/>
</dbReference>
<proteinExistence type="predicted"/>
<organism evidence="1 2">
    <name type="scientific">Leptospirillum ferrodiazotrophum</name>
    <dbReference type="NCBI Taxonomy" id="412449"/>
    <lineage>
        <taxon>Bacteria</taxon>
        <taxon>Pseudomonadati</taxon>
        <taxon>Nitrospirota</taxon>
        <taxon>Nitrospiria</taxon>
        <taxon>Nitrospirales</taxon>
        <taxon>Nitrospiraceae</taxon>
        <taxon>Leptospirillum</taxon>
    </lineage>
</organism>
<dbReference type="AlphaFoldDB" id="C6HUU7"/>
<dbReference type="Gene3D" id="3.40.50.880">
    <property type="match status" value="1"/>
</dbReference>
<accession>C6HUU7</accession>
<keyword evidence="2" id="KW-1185">Reference proteome</keyword>
<dbReference type="InterPro" id="IPR044668">
    <property type="entry name" value="PuuD-like"/>
</dbReference>
<reference evidence="1 2" key="1">
    <citation type="journal article" date="2009" name="Appl. Environ. Microbiol.">
        <title>Community genomic and proteomic analyses of chemoautotrophic iron-oxidizing "Leptospirillum rubarum" (Group II) and "Leptospirillum ferrodiazotrophum" (Group III) bacteria in acid mine drainage biofilms.</title>
        <authorList>
            <person name="Goltsman D.S."/>
            <person name="Denef V.J."/>
            <person name="Singer S.W."/>
            <person name="VerBerkmoes N.C."/>
            <person name="Lefsrud M."/>
            <person name="Mueller R.S."/>
            <person name="Dick G.J."/>
            <person name="Sun C.L."/>
            <person name="Wheeler K.E."/>
            <person name="Zemla A."/>
            <person name="Baker B.J."/>
            <person name="Hauser L."/>
            <person name="Land M."/>
            <person name="Shah M.B."/>
            <person name="Thelen M.P."/>
            <person name="Hettich R.L."/>
            <person name="Banfield J.F."/>
        </authorList>
    </citation>
    <scope>NUCLEOTIDE SEQUENCE [LARGE SCALE GENOMIC DNA]</scope>
</reference>
<dbReference type="GO" id="GO:0016811">
    <property type="term" value="F:hydrolase activity, acting on carbon-nitrogen (but not peptide) bonds, in linear amides"/>
    <property type="evidence" value="ECO:0007669"/>
    <property type="project" value="InterPro"/>
</dbReference>
<evidence type="ECO:0000313" key="2">
    <source>
        <dbReference type="Proteomes" id="UP000009374"/>
    </source>
</evidence>